<dbReference type="PROSITE" id="PS00170">
    <property type="entry name" value="CSA_PPIASE_1"/>
    <property type="match status" value="1"/>
</dbReference>
<dbReference type="PANTHER" id="PTHR11071">
    <property type="entry name" value="PEPTIDYL-PROLYL CIS-TRANS ISOMERASE"/>
    <property type="match status" value="1"/>
</dbReference>
<comment type="catalytic activity">
    <reaction evidence="1 5">
        <text>[protein]-peptidylproline (omega=180) = [protein]-peptidylproline (omega=0)</text>
        <dbReference type="Rhea" id="RHEA:16237"/>
        <dbReference type="Rhea" id="RHEA-COMP:10747"/>
        <dbReference type="Rhea" id="RHEA-COMP:10748"/>
        <dbReference type="ChEBI" id="CHEBI:83833"/>
        <dbReference type="ChEBI" id="CHEBI:83834"/>
        <dbReference type="EC" id="5.2.1.8"/>
    </reaction>
</comment>
<dbReference type="SUPFAM" id="SSF50891">
    <property type="entry name" value="Cyclophilin-like"/>
    <property type="match status" value="1"/>
</dbReference>
<evidence type="ECO:0000256" key="5">
    <source>
        <dbReference type="RuleBase" id="RU363019"/>
    </source>
</evidence>
<dbReference type="GO" id="GO:0003755">
    <property type="term" value="F:peptidyl-prolyl cis-trans isomerase activity"/>
    <property type="evidence" value="ECO:0007669"/>
    <property type="project" value="UniProtKB-UniRule"/>
</dbReference>
<proteinExistence type="inferred from homology"/>
<keyword evidence="4 5" id="KW-0413">Isomerase</keyword>
<protein>
    <recommendedName>
        <fullName evidence="5">Peptidyl-prolyl cis-trans isomerase</fullName>
        <shortName evidence="5">PPIase</shortName>
        <ecNumber evidence="5">5.2.1.8</ecNumber>
    </recommendedName>
</protein>
<sequence>MMAGDKGYTYKDDGSEVIVVMPIASSVKGKDVDYVLKAKTLRLGIKGSPDPVIDEELFSGARPDDSYWEIDQVDGKRSVVVTIVKSQGGVSWEYLLKSEDVPPDTTLTQKCYFDVEIGGEDAGRVVFGLYGNVVPRTAENFASLCSGSKGVGKSGKALHYKGSSFHRIIPGFMCQGGDFTAGNGTGGESIYGEKFEDENFKIKHTKAGLLSMANAGPNTNGSQFFITTSVTPHLDGKHCVFGEVTDGSYDVVKKMEAQGSGGGETSKPVVIKDCGLL</sequence>
<dbReference type="GO" id="GO:0006457">
    <property type="term" value="P:protein folding"/>
    <property type="evidence" value="ECO:0007669"/>
    <property type="project" value="InterPro"/>
</dbReference>
<gene>
    <name evidence="8" type="ORF">HKI87_09g56880</name>
</gene>
<dbReference type="Gene3D" id="2.40.100.10">
    <property type="entry name" value="Cyclophilin-like"/>
    <property type="match status" value="1"/>
</dbReference>
<evidence type="ECO:0000256" key="2">
    <source>
        <dbReference type="ARBA" id="ARBA00007365"/>
    </source>
</evidence>
<dbReference type="InterPro" id="IPR029000">
    <property type="entry name" value="Cyclophilin-like_dom_sf"/>
</dbReference>
<dbReference type="EMBL" id="CP151509">
    <property type="protein sequence ID" value="WZN64134.1"/>
    <property type="molecule type" value="Genomic_DNA"/>
</dbReference>
<comment type="function">
    <text evidence="5">PPIases accelerate the folding of proteins. It catalyzes the cis-trans isomerization of proline imidic peptide bonds in oligopeptides.</text>
</comment>
<evidence type="ECO:0000256" key="3">
    <source>
        <dbReference type="ARBA" id="ARBA00023110"/>
    </source>
</evidence>
<evidence type="ECO:0000256" key="4">
    <source>
        <dbReference type="ARBA" id="ARBA00023235"/>
    </source>
</evidence>
<dbReference type="PRINTS" id="PR00153">
    <property type="entry name" value="CSAPPISMRASE"/>
</dbReference>
<dbReference type="Pfam" id="PF04969">
    <property type="entry name" value="CS"/>
    <property type="match status" value="1"/>
</dbReference>
<comment type="similarity">
    <text evidence="2 5">Belongs to the cyclophilin-type PPIase family.</text>
</comment>
<dbReference type="InterPro" id="IPR002130">
    <property type="entry name" value="Cyclophilin-type_PPIase_dom"/>
</dbReference>
<dbReference type="PROSITE" id="PS50072">
    <property type="entry name" value="CSA_PPIASE_2"/>
    <property type="match status" value="1"/>
</dbReference>
<dbReference type="CDD" id="cd01926">
    <property type="entry name" value="cyclophilin_ABH_like"/>
    <property type="match status" value="1"/>
</dbReference>
<feature type="domain" description="PPIase cyclophilin-type" evidence="6">
    <location>
        <begin position="112"/>
        <end position="276"/>
    </location>
</feature>
<feature type="domain" description="CS" evidence="7">
    <location>
        <begin position="3"/>
        <end position="96"/>
    </location>
</feature>
<keyword evidence="9" id="KW-1185">Reference proteome</keyword>
<dbReference type="Pfam" id="PF00160">
    <property type="entry name" value="Pro_isomerase"/>
    <property type="match status" value="1"/>
</dbReference>
<evidence type="ECO:0000259" key="7">
    <source>
        <dbReference type="PROSITE" id="PS51203"/>
    </source>
</evidence>
<dbReference type="EC" id="5.2.1.8" evidence="5"/>
<dbReference type="GO" id="GO:0016018">
    <property type="term" value="F:cyclosporin A binding"/>
    <property type="evidence" value="ECO:0007669"/>
    <property type="project" value="TreeGrafter"/>
</dbReference>
<evidence type="ECO:0000313" key="9">
    <source>
        <dbReference type="Proteomes" id="UP001472866"/>
    </source>
</evidence>
<dbReference type="FunFam" id="2.40.100.10:FF:000013">
    <property type="entry name" value="Peptidyl-prolyl cis-trans isomerase"/>
    <property type="match status" value="1"/>
</dbReference>
<dbReference type="CDD" id="cd06467">
    <property type="entry name" value="p23_NUDC_like"/>
    <property type="match status" value="1"/>
</dbReference>
<dbReference type="InterPro" id="IPR020892">
    <property type="entry name" value="Cyclophilin-type_PPIase_CS"/>
</dbReference>
<dbReference type="SUPFAM" id="SSF49764">
    <property type="entry name" value="HSP20-like chaperones"/>
    <property type="match status" value="1"/>
</dbReference>
<reference evidence="8 9" key="1">
    <citation type="submission" date="2024-03" db="EMBL/GenBank/DDBJ databases">
        <title>Complete genome sequence of the green alga Chloropicon roscoffensis RCC1871.</title>
        <authorList>
            <person name="Lemieux C."/>
            <person name="Pombert J.-F."/>
            <person name="Otis C."/>
            <person name="Turmel M."/>
        </authorList>
    </citation>
    <scope>NUCLEOTIDE SEQUENCE [LARGE SCALE GENOMIC DNA]</scope>
    <source>
        <strain evidence="8 9">RCC1871</strain>
    </source>
</reference>
<evidence type="ECO:0000313" key="8">
    <source>
        <dbReference type="EMBL" id="WZN64134.1"/>
    </source>
</evidence>
<keyword evidence="3 5" id="KW-0697">Rotamase</keyword>
<dbReference type="PROSITE" id="PS51203">
    <property type="entry name" value="CS"/>
    <property type="match status" value="1"/>
</dbReference>
<dbReference type="GO" id="GO:0005737">
    <property type="term" value="C:cytoplasm"/>
    <property type="evidence" value="ECO:0007669"/>
    <property type="project" value="TreeGrafter"/>
</dbReference>
<dbReference type="PANTHER" id="PTHR11071:SF561">
    <property type="entry name" value="PEPTIDYL-PROLYL CIS-TRANS ISOMERASE D-RELATED"/>
    <property type="match status" value="1"/>
</dbReference>
<dbReference type="Proteomes" id="UP001472866">
    <property type="component" value="Chromosome 09"/>
</dbReference>
<evidence type="ECO:0000259" key="6">
    <source>
        <dbReference type="PROSITE" id="PS50072"/>
    </source>
</evidence>
<dbReference type="Gene3D" id="2.60.40.790">
    <property type="match status" value="1"/>
</dbReference>
<accession>A0AAX4PDV9</accession>
<evidence type="ECO:0000256" key="1">
    <source>
        <dbReference type="ARBA" id="ARBA00000971"/>
    </source>
</evidence>
<organism evidence="8 9">
    <name type="scientific">Chloropicon roscoffensis</name>
    <dbReference type="NCBI Taxonomy" id="1461544"/>
    <lineage>
        <taxon>Eukaryota</taxon>
        <taxon>Viridiplantae</taxon>
        <taxon>Chlorophyta</taxon>
        <taxon>Chloropicophyceae</taxon>
        <taxon>Chloropicales</taxon>
        <taxon>Chloropicaceae</taxon>
        <taxon>Chloropicon</taxon>
    </lineage>
</organism>
<dbReference type="InterPro" id="IPR008978">
    <property type="entry name" value="HSP20-like_chaperone"/>
</dbReference>
<dbReference type="AlphaFoldDB" id="A0AAX4PDV9"/>
<name>A0AAX4PDV9_9CHLO</name>
<dbReference type="InterPro" id="IPR007052">
    <property type="entry name" value="CS_dom"/>
</dbReference>